<feature type="chain" id="PRO_5008905174" evidence="2">
    <location>
        <begin position="26"/>
        <end position="448"/>
    </location>
</feature>
<keyword evidence="2" id="KW-0732">Signal</keyword>
<evidence type="ECO:0000256" key="1">
    <source>
        <dbReference type="SAM" id="MobiDB-lite"/>
    </source>
</evidence>
<dbReference type="EMBL" id="LJIJ01000169">
    <property type="protein sequence ID" value="ODN01145.1"/>
    <property type="molecule type" value="Genomic_DNA"/>
</dbReference>
<feature type="compositionally biased region" description="Polar residues" evidence="1">
    <location>
        <begin position="380"/>
        <end position="393"/>
    </location>
</feature>
<accession>A0A1D2N7U6</accession>
<comment type="caution">
    <text evidence="3">The sequence shown here is derived from an EMBL/GenBank/DDBJ whole genome shotgun (WGS) entry which is preliminary data.</text>
</comment>
<dbReference type="AlphaFoldDB" id="A0A1D2N7U6"/>
<evidence type="ECO:0000313" key="4">
    <source>
        <dbReference type="Proteomes" id="UP000094527"/>
    </source>
</evidence>
<gene>
    <name evidence="3" type="ORF">Ocin01_05534</name>
</gene>
<name>A0A1D2N7U6_ORCCI</name>
<proteinExistence type="predicted"/>
<dbReference type="Proteomes" id="UP000094527">
    <property type="component" value="Unassembled WGS sequence"/>
</dbReference>
<evidence type="ECO:0000313" key="3">
    <source>
        <dbReference type="EMBL" id="ODN01145.1"/>
    </source>
</evidence>
<reference evidence="3 4" key="1">
    <citation type="journal article" date="2016" name="Genome Biol. Evol.">
        <title>Gene Family Evolution Reflects Adaptation to Soil Environmental Stressors in the Genome of the Collembolan Orchesella cincta.</title>
        <authorList>
            <person name="Faddeeva-Vakhrusheva A."/>
            <person name="Derks M.F."/>
            <person name="Anvar S.Y."/>
            <person name="Agamennone V."/>
            <person name="Suring W."/>
            <person name="Smit S."/>
            <person name="van Straalen N.M."/>
            <person name="Roelofs D."/>
        </authorList>
    </citation>
    <scope>NUCLEOTIDE SEQUENCE [LARGE SCALE GENOMIC DNA]</scope>
    <source>
        <tissue evidence="3">Mixed pool</tissue>
    </source>
</reference>
<feature type="signal peptide" evidence="2">
    <location>
        <begin position="1"/>
        <end position="25"/>
    </location>
</feature>
<sequence>MKRTLPKVGSLVLLNLYLLISFTEAIIRNDITNRCLHLDSTEYRHAENPFSAYARTCSWDSSPNDKKTTKSDPNEWLEIVPIHAQHQFFIIRKIEESITCLSSVEAQPLASNSCLAAQSEFKIEHVVQTNFKGPITSASSFKIRNGNGQCLTVQPGTASLQFKECSPRAGLFQVWSVCRHTRQCDVDLTWTAREIKFPVNNTNATITNDMDAPTTIPTNNLDTQRKPPVEKSHVTVNEVLYSVHNALRIFDRSQDLIISTLSTFYPFNSLIEASSILQNVCRDNNLKCNACMETTTSSAEKITHWLIKWMSDCNIPPNVNVFASSDILQVPLHLFPISDSSNVHKKTAKSQKHGQEAKTATDLEKVQLVDSLSKENATEAVTNSFQVPSTTELPKSEKGVAQNMSKEQNWNASDLGDSNQQHDILDLIDVRIIHSRPSRKLNASDQVE</sequence>
<feature type="region of interest" description="Disordered" evidence="1">
    <location>
        <begin position="380"/>
        <end position="404"/>
    </location>
</feature>
<organism evidence="3 4">
    <name type="scientific">Orchesella cincta</name>
    <name type="common">Springtail</name>
    <name type="synonym">Podura cincta</name>
    <dbReference type="NCBI Taxonomy" id="48709"/>
    <lineage>
        <taxon>Eukaryota</taxon>
        <taxon>Metazoa</taxon>
        <taxon>Ecdysozoa</taxon>
        <taxon>Arthropoda</taxon>
        <taxon>Hexapoda</taxon>
        <taxon>Collembola</taxon>
        <taxon>Entomobryomorpha</taxon>
        <taxon>Entomobryoidea</taxon>
        <taxon>Orchesellidae</taxon>
        <taxon>Orchesellinae</taxon>
        <taxon>Orchesella</taxon>
    </lineage>
</organism>
<protein>
    <submittedName>
        <fullName evidence="3">Tetratricopeptide repeat protein 32</fullName>
    </submittedName>
</protein>
<keyword evidence="4" id="KW-1185">Reference proteome</keyword>
<evidence type="ECO:0000256" key="2">
    <source>
        <dbReference type="SAM" id="SignalP"/>
    </source>
</evidence>